<keyword evidence="5" id="KW-0547">Nucleotide-binding</keyword>
<comment type="pathway">
    <text evidence="1">Protein modification; protein lipoylation via exogenous pathway; protein N(6)-(lipoyl)lysine from lipoate: step 2/2.</text>
</comment>
<evidence type="ECO:0000256" key="4">
    <source>
        <dbReference type="ARBA" id="ARBA00022598"/>
    </source>
</evidence>
<dbReference type="GO" id="GO:0005524">
    <property type="term" value="F:ATP binding"/>
    <property type="evidence" value="ECO:0007669"/>
    <property type="project" value="UniProtKB-KW"/>
</dbReference>
<dbReference type="Pfam" id="PF21948">
    <property type="entry name" value="LplA-B_cat"/>
    <property type="match status" value="1"/>
</dbReference>
<evidence type="ECO:0000256" key="7">
    <source>
        <dbReference type="ARBA" id="ARBA00048037"/>
    </source>
</evidence>
<gene>
    <name evidence="9" type="ORF">LQE92_12435</name>
</gene>
<dbReference type="Gene3D" id="3.30.390.50">
    <property type="entry name" value="CO dehydrogenase flavoprotein, C-terminal domain"/>
    <property type="match status" value="1"/>
</dbReference>
<dbReference type="Proteomes" id="UP001299265">
    <property type="component" value="Unassembled WGS sequence"/>
</dbReference>
<evidence type="ECO:0000256" key="3">
    <source>
        <dbReference type="ARBA" id="ARBA00012367"/>
    </source>
</evidence>
<dbReference type="EC" id="6.3.1.20" evidence="3"/>
<evidence type="ECO:0000256" key="1">
    <source>
        <dbReference type="ARBA" id="ARBA00005085"/>
    </source>
</evidence>
<dbReference type="CDD" id="cd16443">
    <property type="entry name" value="LplA"/>
    <property type="match status" value="1"/>
</dbReference>
<feature type="domain" description="BPL/LPL catalytic" evidence="8">
    <location>
        <begin position="30"/>
        <end position="213"/>
    </location>
</feature>
<dbReference type="GO" id="GO:0005737">
    <property type="term" value="C:cytoplasm"/>
    <property type="evidence" value="ECO:0007669"/>
    <property type="project" value="TreeGrafter"/>
</dbReference>
<comment type="catalytic activity">
    <reaction evidence="7">
        <text>L-lysyl-[lipoyl-carrier protein] + (R)-lipoate + ATP = N(6)-[(R)-lipoyl]-L-lysyl-[lipoyl-carrier protein] + AMP + diphosphate + H(+)</text>
        <dbReference type="Rhea" id="RHEA:49288"/>
        <dbReference type="Rhea" id="RHEA-COMP:10500"/>
        <dbReference type="Rhea" id="RHEA-COMP:10502"/>
        <dbReference type="ChEBI" id="CHEBI:15378"/>
        <dbReference type="ChEBI" id="CHEBI:29969"/>
        <dbReference type="ChEBI" id="CHEBI:30616"/>
        <dbReference type="ChEBI" id="CHEBI:33019"/>
        <dbReference type="ChEBI" id="CHEBI:83088"/>
        <dbReference type="ChEBI" id="CHEBI:83099"/>
        <dbReference type="ChEBI" id="CHEBI:456215"/>
        <dbReference type="EC" id="6.3.1.20"/>
    </reaction>
</comment>
<organism evidence="9 10">
    <name type="scientific">Lientehia hominis</name>
    <dbReference type="NCBI Taxonomy" id="2897778"/>
    <lineage>
        <taxon>Bacteria</taxon>
        <taxon>Bacillati</taxon>
        <taxon>Bacillota</taxon>
        <taxon>Clostridia</taxon>
        <taxon>Lachnospirales</taxon>
        <taxon>Lachnospiraceae</taxon>
        <taxon>Lientehia</taxon>
    </lineage>
</organism>
<proteinExistence type="predicted"/>
<evidence type="ECO:0000259" key="8">
    <source>
        <dbReference type="PROSITE" id="PS51733"/>
    </source>
</evidence>
<dbReference type="PANTHER" id="PTHR12561:SF3">
    <property type="entry name" value="LIPOYLTRANSFERASE 1, MITOCHONDRIAL"/>
    <property type="match status" value="1"/>
</dbReference>
<evidence type="ECO:0000313" key="10">
    <source>
        <dbReference type="Proteomes" id="UP001299265"/>
    </source>
</evidence>
<dbReference type="RefSeq" id="WP_231063277.1">
    <property type="nucleotide sequence ID" value="NZ_JAJNOR010000008.1"/>
</dbReference>
<dbReference type="InterPro" id="IPR045864">
    <property type="entry name" value="aa-tRNA-synth_II/BPL/LPL"/>
</dbReference>
<dbReference type="Gene3D" id="3.30.930.10">
    <property type="entry name" value="Bira Bifunctional Protein, Domain 2"/>
    <property type="match status" value="1"/>
</dbReference>
<dbReference type="SUPFAM" id="SSF82649">
    <property type="entry name" value="SufE/NifU"/>
    <property type="match status" value="1"/>
</dbReference>
<name>A0AAP2WAI9_9FIRM</name>
<evidence type="ECO:0000256" key="5">
    <source>
        <dbReference type="ARBA" id="ARBA00022741"/>
    </source>
</evidence>
<keyword evidence="6" id="KW-0067">ATP-binding</keyword>
<dbReference type="GO" id="GO:0017118">
    <property type="term" value="F:lipoyltransferase activity"/>
    <property type="evidence" value="ECO:0007669"/>
    <property type="project" value="TreeGrafter"/>
</dbReference>
<evidence type="ECO:0000256" key="6">
    <source>
        <dbReference type="ARBA" id="ARBA00022840"/>
    </source>
</evidence>
<protein>
    <recommendedName>
        <fullName evidence="3">lipoate--protein ligase</fullName>
        <ecNumber evidence="3">6.3.1.20</ecNumber>
    </recommendedName>
</protein>
<keyword evidence="4 9" id="KW-0436">Ligase</keyword>
<dbReference type="EMBL" id="JAJNOR010000008">
    <property type="protein sequence ID" value="MCD2493422.1"/>
    <property type="molecule type" value="Genomic_DNA"/>
</dbReference>
<dbReference type="GO" id="GO:0016979">
    <property type="term" value="F:lipoate-protein ligase activity"/>
    <property type="evidence" value="ECO:0007669"/>
    <property type="project" value="UniProtKB-EC"/>
</dbReference>
<sequence>MIESLGLLITQSTNPFYNLALEQYLTFHVKQGQCILYLWQNQNTVVIGKNQNAWKECRVRALERDGGRMVRRMSGGGAVYHDMGNLNFTFTVRKEDYHVDRQLKVILEAVKILGVRAEKTGRNDITVDGRKISGNAFYESDGFCCHHGTLLLSADKEKMGRYLNASPEKLRSKGIESVRSRVANLSEYCPDVNIRMMEELMEKAFSLVYGLPIKRIAEEGLPEGFLRQEEKKFSSWEWNFGKKSDLQYEIRKRFSWGEIELQYQVDRGILAECRIYSDAMEPGWIESLRDSLTGIPYRAGDIYGALMRLAERNPDRAGQTEDVKALILDGL</sequence>
<evidence type="ECO:0000313" key="9">
    <source>
        <dbReference type="EMBL" id="MCD2493422.1"/>
    </source>
</evidence>
<dbReference type="InterPro" id="IPR019491">
    <property type="entry name" value="Lipoate_protein_ligase_C"/>
</dbReference>
<comment type="caution">
    <text evidence="9">The sequence shown here is derived from an EMBL/GenBank/DDBJ whole genome shotgun (WGS) entry which is preliminary data.</text>
</comment>
<dbReference type="AlphaFoldDB" id="A0AAP2WAI9"/>
<dbReference type="GO" id="GO:0009249">
    <property type="term" value="P:protein lipoylation"/>
    <property type="evidence" value="ECO:0007669"/>
    <property type="project" value="InterPro"/>
</dbReference>
<dbReference type="PROSITE" id="PS51733">
    <property type="entry name" value="BPL_LPL_CATALYTIC"/>
    <property type="match status" value="1"/>
</dbReference>
<keyword evidence="10" id="KW-1185">Reference proteome</keyword>
<dbReference type="PANTHER" id="PTHR12561">
    <property type="entry name" value="LIPOATE-PROTEIN LIGASE"/>
    <property type="match status" value="1"/>
</dbReference>
<dbReference type="NCBIfam" id="TIGR00545">
    <property type="entry name" value="lipoyltrans"/>
    <property type="match status" value="1"/>
</dbReference>
<dbReference type="SUPFAM" id="SSF55681">
    <property type="entry name" value="Class II aaRS and biotin synthetases"/>
    <property type="match status" value="1"/>
</dbReference>
<dbReference type="Pfam" id="PF10437">
    <property type="entry name" value="Lip_prot_lig_C"/>
    <property type="match status" value="1"/>
</dbReference>
<accession>A0AAP2WAI9</accession>
<dbReference type="InterPro" id="IPR004562">
    <property type="entry name" value="LipoylTrfase_LipoateP_Ligase"/>
</dbReference>
<dbReference type="InterPro" id="IPR004143">
    <property type="entry name" value="BPL_LPL_catalytic"/>
</dbReference>
<comment type="pathway">
    <text evidence="2">Protein modification; protein lipoylation via exogenous pathway; protein N(6)-(lipoyl)lysine from lipoate: step 1/2.</text>
</comment>
<reference evidence="9 10" key="1">
    <citation type="submission" date="2021-11" db="EMBL/GenBank/DDBJ databases">
        <title>Lacrimispora sp. nov. NSJ-141 isolated from human feces.</title>
        <authorList>
            <person name="Abdugheni R."/>
        </authorList>
    </citation>
    <scope>NUCLEOTIDE SEQUENCE [LARGE SCALE GENOMIC DNA]</scope>
    <source>
        <strain evidence="9 10">NSJ-141</strain>
    </source>
</reference>
<evidence type="ECO:0000256" key="2">
    <source>
        <dbReference type="ARBA" id="ARBA00005124"/>
    </source>
</evidence>